<organism evidence="1">
    <name type="scientific">hydrothermal vent metagenome</name>
    <dbReference type="NCBI Taxonomy" id="652676"/>
    <lineage>
        <taxon>unclassified sequences</taxon>
        <taxon>metagenomes</taxon>
        <taxon>ecological metagenomes</taxon>
    </lineage>
</organism>
<evidence type="ECO:0000313" key="1">
    <source>
        <dbReference type="EMBL" id="VAV85069.1"/>
    </source>
</evidence>
<accession>A0A3B0QY95</accession>
<reference evidence="1" key="1">
    <citation type="submission" date="2018-06" db="EMBL/GenBank/DDBJ databases">
        <authorList>
            <person name="Zhirakovskaya E."/>
        </authorList>
    </citation>
    <scope>NUCLEOTIDE SEQUENCE</scope>
</reference>
<dbReference type="EMBL" id="UOEA01000080">
    <property type="protein sequence ID" value="VAV85069.1"/>
    <property type="molecule type" value="Genomic_DNA"/>
</dbReference>
<gene>
    <name evidence="1" type="ORF">MNBD_DELTA01-428</name>
</gene>
<name>A0A3B0QY95_9ZZZZ</name>
<proteinExistence type="predicted"/>
<dbReference type="AlphaFoldDB" id="A0A3B0QY95"/>
<sequence length="50" mass="5777">MGGEMTFIEFLKVKKEINVADHDMDELMEEHYAEYNAYMMSLKDGCGPDV</sequence>
<protein>
    <submittedName>
        <fullName evidence="1">Uncharacterized protein</fullName>
    </submittedName>
</protein>